<proteinExistence type="inferred from homology"/>
<feature type="binding site" evidence="10">
    <location>
        <begin position="350"/>
        <end position="351"/>
    </location>
    <ligand>
        <name>ATP</name>
        <dbReference type="ChEBI" id="CHEBI:30616"/>
    </ligand>
</feature>
<evidence type="ECO:0000256" key="9">
    <source>
        <dbReference type="PIRSR" id="PIRSR001589-1"/>
    </source>
</evidence>
<dbReference type="AlphaFoldDB" id="A0A1C6UGL9"/>
<dbReference type="InterPro" id="IPR033738">
    <property type="entry name" value="AsnB_N"/>
</dbReference>
<evidence type="ECO:0000256" key="2">
    <source>
        <dbReference type="ARBA" id="ARBA00005752"/>
    </source>
</evidence>
<dbReference type="STRING" id="683228.GA0070617_2272"/>
<evidence type="ECO:0000256" key="6">
    <source>
        <dbReference type="ARBA" id="ARBA00022888"/>
    </source>
</evidence>
<keyword evidence="6 9" id="KW-0061">Asparagine biosynthesis</keyword>
<dbReference type="CDD" id="cd01991">
    <property type="entry name" value="Asn_synthase_B_C"/>
    <property type="match status" value="1"/>
</dbReference>
<keyword evidence="4 10" id="KW-0547">Nucleotide-binding</keyword>
<dbReference type="PIRSF" id="PIRSF001589">
    <property type="entry name" value="Asn_synthetase_glu-h"/>
    <property type="match status" value="1"/>
</dbReference>
<dbReference type="OrthoDB" id="9763290at2"/>
<evidence type="ECO:0000256" key="1">
    <source>
        <dbReference type="ARBA" id="ARBA00005187"/>
    </source>
</evidence>
<evidence type="ECO:0000313" key="13">
    <source>
        <dbReference type="Proteomes" id="UP000198937"/>
    </source>
</evidence>
<dbReference type="InterPro" id="IPR029055">
    <property type="entry name" value="Ntn_hydrolases_N"/>
</dbReference>
<dbReference type="InterPro" id="IPR017932">
    <property type="entry name" value="GATase_2_dom"/>
</dbReference>
<dbReference type="SUPFAM" id="SSF56235">
    <property type="entry name" value="N-terminal nucleophile aminohydrolases (Ntn hydrolases)"/>
    <property type="match status" value="1"/>
</dbReference>
<feature type="binding site" evidence="10">
    <location>
        <position position="98"/>
    </location>
    <ligand>
        <name>L-glutamine</name>
        <dbReference type="ChEBI" id="CHEBI:58359"/>
    </ligand>
</feature>
<dbReference type="EMBL" id="FMIA01000002">
    <property type="protein sequence ID" value="SCL53122.1"/>
    <property type="molecule type" value="Genomic_DNA"/>
</dbReference>
<dbReference type="Gene3D" id="3.40.50.620">
    <property type="entry name" value="HUPs"/>
    <property type="match status" value="1"/>
</dbReference>
<keyword evidence="7 9" id="KW-0315">Glutamine amidotransferase</keyword>
<dbReference type="PANTHER" id="PTHR43284:SF1">
    <property type="entry name" value="ASPARAGINE SYNTHETASE"/>
    <property type="match status" value="1"/>
</dbReference>
<gene>
    <name evidence="12" type="ORF">GA0070617_2272</name>
</gene>
<evidence type="ECO:0000256" key="8">
    <source>
        <dbReference type="ARBA" id="ARBA00048741"/>
    </source>
</evidence>
<feature type="active site" description="For GATase activity" evidence="9">
    <location>
        <position position="2"/>
    </location>
</feature>
<dbReference type="SUPFAM" id="SSF52402">
    <property type="entry name" value="Adenine nucleotide alpha hydrolases-like"/>
    <property type="match status" value="1"/>
</dbReference>
<dbReference type="Pfam" id="PF13537">
    <property type="entry name" value="GATase_7"/>
    <property type="match status" value="1"/>
</dbReference>
<evidence type="ECO:0000259" key="11">
    <source>
        <dbReference type="PROSITE" id="PS51278"/>
    </source>
</evidence>
<keyword evidence="9" id="KW-0028">Amino-acid biosynthesis</keyword>
<keyword evidence="5 10" id="KW-0067">ATP-binding</keyword>
<accession>A0A1C6UGL9</accession>
<dbReference type="PANTHER" id="PTHR43284">
    <property type="entry name" value="ASPARAGINE SYNTHETASE (GLUTAMINE-HYDROLYZING)"/>
    <property type="match status" value="1"/>
</dbReference>
<dbReference type="Pfam" id="PF00733">
    <property type="entry name" value="Asn_synthase"/>
    <property type="match status" value="1"/>
</dbReference>
<dbReference type="Gene3D" id="3.60.20.10">
    <property type="entry name" value="Glutamine Phosphoribosylpyrophosphate, subunit 1, domain 1"/>
    <property type="match status" value="1"/>
</dbReference>
<protein>
    <recommendedName>
        <fullName evidence="3">asparagine synthase (glutamine-hydrolyzing)</fullName>
        <ecNumber evidence="3">6.3.5.4</ecNumber>
    </recommendedName>
</protein>
<reference evidence="12 13" key="1">
    <citation type="submission" date="2016-06" db="EMBL/GenBank/DDBJ databases">
        <authorList>
            <person name="Kjaerup R.B."/>
            <person name="Dalgaard T.S."/>
            <person name="Juul-Madsen H.R."/>
        </authorList>
    </citation>
    <scope>NUCLEOTIDE SEQUENCE [LARGE SCALE GENOMIC DNA]</scope>
    <source>
        <strain evidence="12 13">DSM 45577</strain>
    </source>
</reference>
<dbReference type="InterPro" id="IPR014729">
    <property type="entry name" value="Rossmann-like_a/b/a_fold"/>
</dbReference>
<dbReference type="GO" id="GO:0005524">
    <property type="term" value="F:ATP binding"/>
    <property type="evidence" value="ECO:0007669"/>
    <property type="project" value="UniProtKB-KW"/>
</dbReference>
<comment type="catalytic activity">
    <reaction evidence="8">
        <text>L-aspartate + L-glutamine + ATP + H2O = L-asparagine + L-glutamate + AMP + diphosphate + H(+)</text>
        <dbReference type="Rhea" id="RHEA:12228"/>
        <dbReference type="ChEBI" id="CHEBI:15377"/>
        <dbReference type="ChEBI" id="CHEBI:15378"/>
        <dbReference type="ChEBI" id="CHEBI:29985"/>
        <dbReference type="ChEBI" id="CHEBI:29991"/>
        <dbReference type="ChEBI" id="CHEBI:30616"/>
        <dbReference type="ChEBI" id="CHEBI:33019"/>
        <dbReference type="ChEBI" id="CHEBI:58048"/>
        <dbReference type="ChEBI" id="CHEBI:58359"/>
        <dbReference type="ChEBI" id="CHEBI:456215"/>
        <dbReference type="EC" id="6.3.5.4"/>
    </reaction>
</comment>
<dbReference type="InterPro" id="IPR001962">
    <property type="entry name" value="Asn_synthase"/>
</dbReference>
<keyword evidence="13" id="KW-1185">Reference proteome</keyword>
<name>A0A1C6UGL9_9ACTN</name>
<evidence type="ECO:0000256" key="5">
    <source>
        <dbReference type="ARBA" id="ARBA00022840"/>
    </source>
</evidence>
<dbReference type="GO" id="GO:0006529">
    <property type="term" value="P:asparagine biosynthetic process"/>
    <property type="evidence" value="ECO:0007669"/>
    <property type="project" value="UniProtKB-KW"/>
</dbReference>
<dbReference type="InterPro" id="IPR051786">
    <property type="entry name" value="ASN_synthetase/amidase"/>
</dbReference>
<dbReference type="RefSeq" id="WP_091436218.1">
    <property type="nucleotide sequence ID" value="NZ_BMMJ01000004.1"/>
</dbReference>
<dbReference type="CDD" id="cd00712">
    <property type="entry name" value="AsnB"/>
    <property type="match status" value="1"/>
</dbReference>
<evidence type="ECO:0000256" key="3">
    <source>
        <dbReference type="ARBA" id="ARBA00012737"/>
    </source>
</evidence>
<sequence>MCGVCGVVGDSGRRAGGLNLVVGMNAAQRHRGPDGDATWAGPGAVLGHTRLAVVDLSDGGRQPFVSTDGTVAVVFNGEIYNHGELRRRYALTTAEECDGAILPELWARLGTEMFGHLRGMYAIAVHDARQATTTLARDPFGIKPLYWSSTGHGLAFASECRSLLPLHPDAALRADALHRFVAFGAIGADASPFTGISAVPANGWIQWGADRTVRRGVARPDLLTDLPPTTPAELRAAFLDSVAHHLGSDVPVALLLSAGLDSAALAWAGRELGTELVCVTVDQDGVMGESSRAARWADELSHPHVCVTTRPDLADVRHYLAAMQRPSIDGLNTFVVSRAVAGIGLKVALSGLGGDEILAGYPVFRMLRALPLLRAADRLRLSRLLAGLAPADRRKLALLAGPGGPRDAAGLGTLARRLTAEPELRRLLPWAGPTVPAESTGDRSALALSRYEIRNYLGAVLLPDGDAFSMACSVELRVPFVDVPFARRALALDPRRGVGKRGFAACLDDRGLRRVAARRKQGFTLPMDRWMRSGPLAPVVRAAAAPDAPVREVLDRAGVDAVLAGWRTGALPWTRAWQVAVLDGWLRTLDTSVVRLRHDPADSPLVVA</sequence>
<evidence type="ECO:0000256" key="4">
    <source>
        <dbReference type="ARBA" id="ARBA00022741"/>
    </source>
</evidence>
<comment type="pathway">
    <text evidence="1">Amino-acid biosynthesis; L-asparagine biosynthesis; L-asparagine from L-aspartate (L-Gln route): step 1/1.</text>
</comment>
<evidence type="ECO:0000256" key="7">
    <source>
        <dbReference type="ARBA" id="ARBA00022962"/>
    </source>
</evidence>
<feature type="binding site" evidence="10">
    <location>
        <position position="255"/>
    </location>
    <ligand>
        <name>ATP</name>
        <dbReference type="ChEBI" id="CHEBI:30616"/>
    </ligand>
</feature>
<evidence type="ECO:0000313" key="12">
    <source>
        <dbReference type="EMBL" id="SCL53122.1"/>
    </source>
</evidence>
<evidence type="ECO:0000256" key="10">
    <source>
        <dbReference type="PIRSR" id="PIRSR001589-2"/>
    </source>
</evidence>
<dbReference type="InterPro" id="IPR006426">
    <property type="entry name" value="Asn_synth_AEB"/>
</dbReference>
<dbReference type="PROSITE" id="PS51278">
    <property type="entry name" value="GATASE_TYPE_2"/>
    <property type="match status" value="1"/>
</dbReference>
<organism evidence="12 13">
    <name type="scientific">Micromonospora yangpuensis</name>
    <dbReference type="NCBI Taxonomy" id="683228"/>
    <lineage>
        <taxon>Bacteria</taxon>
        <taxon>Bacillati</taxon>
        <taxon>Actinomycetota</taxon>
        <taxon>Actinomycetes</taxon>
        <taxon>Micromonosporales</taxon>
        <taxon>Micromonosporaceae</taxon>
        <taxon>Micromonospora</taxon>
    </lineage>
</organism>
<feature type="binding site" evidence="10">
    <location>
        <position position="281"/>
    </location>
    <ligand>
        <name>ATP</name>
        <dbReference type="ChEBI" id="CHEBI:30616"/>
    </ligand>
</feature>
<feature type="domain" description="Glutamine amidotransferase type-2" evidence="11">
    <location>
        <begin position="2"/>
        <end position="210"/>
    </location>
</feature>
<comment type="similarity">
    <text evidence="2">Belongs to the asparagine synthetase family.</text>
</comment>
<dbReference type="GO" id="GO:0004066">
    <property type="term" value="F:asparagine synthase (glutamine-hydrolyzing) activity"/>
    <property type="evidence" value="ECO:0007669"/>
    <property type="project" value="UniProtKB-EC"/>
</dbReference>
<dbReference type="EC" id="6.3.5.4" evidence="3"/>
<dbReference type="Proteomes" id="UP000198937">
    <property type="component" value="Unassembled WGS sequence"/>
</dbReference>